<comment type="caution">
    <text evidence="1">The sequence shown here is derived from an EMBL/GenBank/DDBJ whole genome shotgun (WGS) entry which is preliminary data.</text>
</comment>
<keyword evidence="2" id="KW-1185">Reference proteome</keyword>
<dbReference type="EMBL" id="CM045760">
    <property type="protein sequence ID" value="KAI8028637.1"/>
    <property type="molecule type" value="Genomic_DNA"/>
</dbReference>
<protein>
    <submittedName>
        <fullName evidence="1">Uncharacterized protein</fullName>
    </submittedName>
</protein>
<proteinExistence type="predicted"/>
<evidence type="ECO:0000313" key="1">
    <source>
        <dbReference type="EMBL" id="KAI8028637.1"/>
    </source>
</evidence>
<reference evidence="1 2" key="1">
    <citation type="journal article" date="2022" name="Plant J.">
        <title>Chromosome-level genome of Camellia lanceoleosa provides a valuable resource for understanding genome evolution and self-incompatibility.</title>
        <authorList>
            <person name="Gong W."/>
            <person name="Xiao S."/>
            <person name="Wang L."/>
            <person name="Liao Z."/>
            <person name="Chang Y."/>
            <person name="Mo W."/>
            <person name="Hu G."/>
            <person name="Li W."/>
            <person name="Zhao G."/>
            <person name="Zhu H."/>
            <person name="Hu X."/>
            <person name="Ji K."/>
            <person name="Xiang X."/>
            <person name="Song Q."/>
            <person name="Yuan D."/>
            <person name="Jin S."/>
            <person name="Zhang L."/>
        </authorList>
    </citation>
    <scope>NUCLEOTIDE SEQUENCE [LARGE SCALE GENOMIC DNA]</scope>
    <source>
        <strain evidence="1">SQ_2022a</strain>
    </source>
</reference>
<gene>
    <name evidence="1" type="ORF">LOK49_LG02G02237</name>
</gene>
<accession>A0ACC0IRS7</accession>
<sequence>MPFIFDIRTRPHTFSSISGTKNLQMVNLTLRVLSCPKIGNEIHKVVVAQFNTDQLLIEHPSISALVHESLVCRAKDFNIVLDDVAVTHLSYGSEFSKAVEQK</sequence>
<dbReference type="Proteomes" id="UP001060215">
    <property type="component" value="Chromosome 3"/>
</dbReference>
<name>A0ACC0IRS7_9ERIC</name>
<organism evidence="1 2">
    <name type="scientific">Camellia lanceoleosa</name>
    <dbReference type="NCBI Taxonomy" id="1840588"/>
    <lineage>
        <taxon>Eukaryota</taxon>
        <taxon>Viridiplantae</taxon>
        <taxon>Streptophyta</taxon>
        <taxon>Embryophyta</taxon>
        <taxon>Tracheophyta</taxon>
        <taxon>Spermatophyta</taxon>
        <taxon>Magnoliopsida</taxon>
        <taxon>eudicotyledons</taxon>
        <taxon>Gunneridae</taxon>
        <taxon>Pentapetalae</taxon>
        <taxon>asterids</taxon>
        <taxon>Ericales</taxon>
        <taxon>Theaceae</taxon>
        <taxon>Camellia</taxon>
    </lineage>
</organism>
<evidence type="ECO:0000313" key="2">
    <source>
        <dbReference type="Proteomes" id="UP001060215"/>
    </source>
</evidence>